<comment type="caution">
    <text evidence="2">The sequence shown here is derived from an EMBL/GenBank/DDBJ whole genome shotgun (WGS) entry which is preliminary data.</text>
</comment>
<feature type="region of interest" description="Disordered" evidence="1">
    <location>
        <begin position="251"/>
        <end position="294"/>
    </location>
</feature>
<protein>
    <submittedName>
        <fullName evidence="2">Uncharacterized protein</fullName>
    </submittedName>
</protein>
<evidence type="ECO:0000313" key="2">
    <source>
        <dbReference type="EMBL" id="OIQ76316.1"/>
    </source>
</evidence>
<organism evidence="2">
    <name type="scientific">mine drainage metagenome</name>
    <dbReference type="NCBI Taxonomy" id="410659"/>
    <lineage>
        <taxon>unclassified sequences</taxon>
        <taxon>metagenomes</taxon>
        <taxon>ecological metagenomes</taxon>
    </lineage>
</organism>
<gene>
    <name evidence="2" type="ORF">GALL_420080</name>
</gene>
<proteinExistence type="predicted"/>
<accession>A0A1J5Q8V2</accession>
<name>A0A1J5Q8V2_9ZZZZ</name>
<dbReference type="AlphaFoldDB" id="A0A1J5Q8V2"/>
<dbReference type="EMBL" id="MLJW01001902">
    <property type="protein sequence ID" value="OIQ76316.1"/>
    <property type="molecule type" value="Genomic_DNA"/>
</dbReference>
<reference evidence="2" key="1">
    <citation type="submission" date="2016-10" db="EMBL/GenBank/DDBJ databases">
        <title>Sequence of Gallionella enrichment culture.</title>
        <authorList>
            <person name="Poehlein A."/>
            <person name="Muehling M."/>
            <person name="Daniel R."/>
        </authorList>
    </citation>
    <scope>NUCLEOTIDE SEQUENCE</scope>
</reference>
<sequence>MTKKEDKKQNARKHGAYSRELMLPGEKIADYEALRRAHHDEWAPEGVTEQYLVDDLAALRWKKRRMEQYDQVCLRKRNAQVRQKNENNRNLRNLKNLGAEFSEAANTEEAEEILAWQSSAYVDAIEQWVPREKCKDPTQWHKEVGKFLSNLKSEDPLEGPDLFAAIVNPDLLESEIARSDRLDEAIDRKIKRLMQVKTAKQVFPGMRKNARPEPKLVNAPAGANAQPTGISEGQPKLAEIVVCEKSNQERSTVATPNNVVIEGTRTDEDASVSASPDLVKKEHPDPVPVKVDFSAKPRPTVEEIEIDELNRFSALCNSAMNSNTSSNPSSSPGPA</sequence>
<evidence type="ECO:0000256" key="1">
    <source>
        <dbReference type="SAM" id="MobiDB-lite"/>
    </source>
</evidence>